<dbReference type="OrthoDB" id="361536at2759"/>
<dbReference type="STRING" id="6265.A0A0B2UVC3"/>
<proteinExistence type="inferred from homology"/>
<keyword evidence="9 14" id="KW-0378">Hydrolase</keyword>
<evidence type="ECO:0000256" key="5">
    <source>
        <dbReference type="ARBA" id="ARBA00022723"/>
    </source>
</evidence>
<dbReference type="EC" id="3.4.19.12" evidence="3"/>
<keyword evidence="8" id="KW-0833">Ubl conjugation pathway</keyword>
<comment type="catalytic activity">
    <reaction evidence="1">
        <text>Thiol-dependent hydrolysis of ester, thioester, amide, peptide and isopeptide bonds formed by the C-terminal Gly of ubiquitin (a 76-residue protein attached to proteins as an intracellular targeting signal).</text>
        <dbReference type="EC" id="3.4.19.12"/>
    </reaction>
</comment>
<evidence type="ECO:0000256" key="8">
    <source>
        <dbReference type="ARBA" id="ARBA00022786"/>
    </source>
</evidence>
<dbReference type="GO" id="GO:0008270">
    <property type="term" value="F:zinc ion binding"/>
    <property type="evidence" value="ECO:0007669"/>
    <property type="project" value="UniProtKB-KW"/>
</dbReference>
<keyword evidence="6" id="KW-0677">Repeat</keyword>
<organism evidence="14 15">
    <name type="scientific">Toxocara canis</name>
    <name type="common">Canine roundworm</name>
    <dbReference type="NCBI Taxonomy" id="6265"/>
    <lineage>
        <taxon>Eukaryota</taxon>
        <taxon>Metazoa</taxon>
        <taxon>Ecdysozoa</taxon>
        <taxon>Nematoda</taxon>
        <taxon>Chromadorea</taxon>
        <taxon>Rhabditida</taxon>
        <taxon>Spirurina</taxon>
        <taxon>Ascaridomorpha</taxon>
        <taxon>Ascaridoidea</taxon>
        <taxon>Toxocaridae</taxon>
        <taxon>Toxocara</taxon>
    </lineage>
</organism>
<dbReference type="SMART" id="SM00290">
    <property type="entry name" value="ZnF_UBP"/>
    <property type="match status" value="1"/>
</dbReference>
<comment type="similarity">
    <text evidence="2">Belongs to the peptidase C19 family.</text>
</comment>
<dbReference type="Gene3D" id="3.30.40.10">
    <property type="entry name" value="Zinc/RING finger domain, C3HC4 (zinc finger)"/>
    <property type="match status" value="2"/>
</dbReference>
<evidence type="ECO:0000256" key="12">
    <source>
        <dbReference type="PROSITE-ProRule" id="PRU00502"/>
    </source>
</evidence>
<name>A0A0B2UVC3_TOXCA</name>
<evidence type="ECO:0000256" key="11">
    <source>
        <dbReference type="ARBA" id="ARBA00022833"/>
    </source>
</evidence>
<evidence type="ECO:0000256" key="6">
    <source>
        <dbReference type="ARBA" id="ARBA00022737"/>
    </source>
</evidence>
<dbReference type="PROSITE" id="PS50271">
    <property type="entry name" value="ZF_UBP"/>
    <property type="match status" value="1"/>
</dbReference>
<evidence type="ECO:0000256" key="10">
    <source>
        <dbReference type="ARBA" id="ARBA00022807"/>
    </source>
</evidence>
<feature type="domain" description="UBP-type" evidence="13">
    <location>
        <begin position="208"/>
        <end position="325"/>
    </location>
</feature>
<dbReference type="SUPFAM" id="SSF57850">
    <property type="entry name" value="RING/U-box"/>
    <property type="match status" value="1"/>
</dbReference>
<evidence type="ECO:0000256" key="9">
    <source>
        <dbReference type="ARBA" id="ARBA00022801"/>
    </source>
</evidence>
<evidence type="ECO:0000256" key="4">
    <source>
        <dbReference type="ARBA" id="ARBA00022670"/>
    </source>
</evidence>
<dbReference type="OMA" id="SATMILM"/>
<evidence type="ECO:0000256" key="7">
    <source>
        <dbReference type="ARBA" id="ARBA00022771"/>
    </source>
</evidence>
<keyword evidence="15" id="KW-1185">Reference proteome</keyword>
<evidence type="ECO:0000259" key="13">
    <source>
        <dbReference type="PROSITE" id="PS50271"/>
    </source>
</evidence>
<gene>
    <name evidence="14" type="primary">Usp5</name>
    <name evidence="14" type="ORF">Tcan_11962</name>
</gene>
<dbReference type="EMBL" id="JPKZ01003130">
    <property type="protein sequence ID" value="KHN73214.1"/>
    <property type="molecule type" value="Genomic_DNA"/>
</dbReference>
<comment type="caution">
    <text evidence="14">The sequence shown here is derived from an EMBL/GenBank/DDBJ whole genome shotgun (WGS) entry which is preliminary data.</text>
</comment>
<dbReference type="InterPro" id="IPR041432">
    <property type="entry name" value="UBP13_Znf-UBP_var"/>
</dbReference>
<dbReference type="GO" id="GO:0004843">
    <property type="term" value="F:cysteine-type deubiquitinase activity"/>
    <property type="evidence" value="ECO:0007669"/>
    <property type="project" value="UniProtKB-EC"/>
</dbReference>
<sequence length="374" mass="41472">MSEAMEIGSRSVDSETISSKMLDALSYRCPSSATKIFKDECMQCFNTPLHPGGLFVCMKTFAGLCPKHVAEHCERTGQRALLHIQQTKLELAETEGPQDKVTKLAIDVEGGFRSTPRTETVTEYSLSVYPAIQTKIPFDKLSGDLLIACTKVATSESAQRVEQLETGVSGWDGEAKLITKHVDLPQVATSESAQRVEQLETGVSGWDGEAKLITKHVDLPQLNNGVKVPRSGWKCQAEGCELTENLWLNLTDGAIKCGRSQYIQEGVLSKGNNHMRQHYDNTGYPLVVKLGTITKDDADVFSYDEDESVRDPNLAKHLMHFDIDLQTVEKTEKSTLELELDLNQKWEWAMCQEDGANLELAYGPALTGMINIDR</sequence>
<protein>
    <recommendedName>
        <fullName evidence="3">ubiquitinyl hydrolase 1</fullName>
        <ecNumber evidence="3">3.4.19.12</ecNumber>
    </recommendedName>
</protein>
<reference evidence="14 15" key="1">
    <citation type="submission" date="2014-11" db="EMBL/GenBank/DDBJ databases">
        <title>Genetic blueprint of the zoonotic pathogen Toxocara canis.</title>
        <authorList>
            <person name="Zhu X.-Q."/>
            <person name="Korhonen P.K."/>
            <person name="Cai H."/>
            <person name="Young N.D."/>
            <person name="Nejsum P."/>
            <person name="von Samson-Himmelstjerna G."/>
            <person name="Boag P.R."/>
            <person name="Tan P."/>
            <person name="Li Q."/>
            <person name="Min J."/>
            <person name="Yang Y."/>
            <person name="Wang X."/>
            <person name="Fang X."/>
            <person name="Hall R.S."/>
            <person name="Hofmann A."/>
            <person name="Sternberg P.W."/>
            <person name="Jex A.R."/>
            <person name="Gasser R.B."/>
        </authorList>
    </citation>
    <scope>NUCLEOTIDE SEQUENCE [LARGE SCALE GENOMIC DNA]</scope>
    <source>
        <strain evidence="14">PN_DK_2014</strain>
    </source>
</reference>
<evidence type="ECO:0000256" key="2">
    <source>
        <dbReference type="ARBA" id="ARBA00009085"/>
    </source>
</evidence>
<evidence type="ECO:0000313" key="14">
    <source>
        <dbReference type="EMBL" id="KHN73214.1"/>
    </source>
</evidence>
<dbReference type="InterPro" id="IPR013083">
    <property type="entry name" value="Znf_RING/FYVE/PHD"/>
</dbReference>
<dbReference type="GO" id="GO:0006508">
    <property type="term" value="P:proteolysis"/>
    <property type="evidence" value="ECO:0007669"/>
    <property type="project" value="UniProtKB-KW"/>
</dbReference>
<dbReference type="FunFam" id="3.30.40.10:FF:000026">
    <property type="entry name" value="Ubiquitin carboxyl-terminal hydrolase"/>
    <property type="match status" value="1"/>
</dbReference>
<accession>A0A0B2UVC3</accession>
<keyword evidence="10" id="KW-0788">Thiol protease</keyword>
<evidence type="ECO:0000256" key="3">
    <source>
        <dbReference type="ARBA" id="ARBA00012759"/>
    </source>
</evidence>
<dbReference type="Proteomes" id="UP000031036">
    <property type="component" value="Unassembled WGS sequence"/>
</dbReference>
<evidence type="ECO:0000256" key="1">
    <source>
        <dbReference type="ARBA" id="ARBA00000707"/>
    </source>
</evidence>
<keyword evidence="4" id="KW-0645">Protease</keyword>
<evidence type="ECO:0000313" key="15">
    <source>
        <dbReference type="Proteomes" id="UP000031036"/>
    </source>
</evidence>
<keyword evidence="7 12" id="KW-0863">Zinc-finger</keyword>
<dbReference type="Pfam" id="PF17807">
    <property type="entry name" value="zf-UBP_var"/>
    <property type="match status" value="1"/>
</dbReference>
<dbReference type="InterPro" id="IPR001607">
    <property type="entry name" value="Znf_UBP"/>
</dbReference>
<keyword evidence="5" id="KW-0479">Metal-binding</keyword>
<dbReference type="Pfam" id="PF02148">
    <property type="entry name" value="zf-UBP"/>
    <property type="match status" value="1"/>
</dbReference>
<keyword evidence="11" id="KW-0862">Zinc</keyword>
<dbReference type="AlphaFoldDB" id="A0A0B2UVC3"/>